<dbReference type="Proteomes" id="UP000013776">
    <property type="component" value="Unassembled WGS sequence"/>
</dbReference>
<comment type="caution">
    <text evidence="2">The sequence shown here is derived from an EMBL/GenBank/DDBJ whole genome shotgun (WGS) entry which is preliminary data.</text>
</comment>
<dbReference type="EMBL" id="CAHR02000025">
    <property type="protein sequence ID" value="CCG81102.1"/>
    <property type="molecule type" value="Genomic_DNA"/>
</dbReference>
<protein>
    <submittedName>
        <fullName evidence="2">UPF0673 membrane protein C1F5.03c</fullName>
    </submittedName>
</protein>
<dbReference type="GO" id="GO:0005829">
    <property type="term" value="C:cytosol"/>
    <property type="evidence" value="ECO:0007669"/>
    <property type="project" value="GOC"/>
</dbReference>
<name>R4X745_TAPDE</name>
<dbReference type="AlphaFoldDB" id="R4X745"/>
<evidence type="ECO:0000259" key="1">
    <source>
        <dbReference type="Pfam" id="PF01266"/>
    </source>
</evidence>
<evidence type="ECO:0000313" key="3">
    <source>
        <dbReference type="Proteomes" id="UP000013776"/>
    </source>
</evidence>
<gene>
    <name evidence="2" type="ORF">TAPDE_000793</name>
</gene>
<dbReference type="Gene3D" id="3.30.9.10">
    <property type="entry name" value="D-Amino Acid Oxidase, subunit A, domain 2"/>
    <property type="match status" value="1"/>
</dbReference>
<accession>R4X745</accession>
<dbReference type="OrthoDB" id="498204at2759"/>
<keyword evidence="3" id="KW-1185">Reference proteome</keyword>
<evidence type="ECO:0000313" key="2">
    <source>
        <dbReference type="EMBL" id="CCG81102.1"/>
    </source>
</evidence>
<dbReference type="PANTHER" id="PTHR13847:SF150">
    <property type="entry name" value="OXIDOREDUCTASE TDA3-RELATED"/>
    <property type="match status" value="1"/>
</dbReference>
<feature type="domain" description="FAD dependent oxidoreductase" evidence="1">
    <location>
        <begin position="9"/>
        <end position="348"/>
    </location>
</feature>
<sequence>MPSQQKPKDIVVVGAGIIGVSTAYFLSQHPTFDAKSTTITILDGSEVAAGASGKAGGLLALDWHGPPTASLAELSYGLHESLAKQYDGANKWGYRQLDTLSVQTNTKGPRRKAMVPSEIDWLDNSIIEKVGVLGTTSTTAQVHPRKFCHTLLSEAEKVGVQFKLGHVTAIKESAVEYEDESGNASSIPSDCTIVAAGPWTSTLIKAPISATRAHSITIKTTEPVTPHALFTEMTLKSGKHVSPEIYARSDEVYVCGEGDEVEPLPRKASQVKVVESRCDILKQYVDELSPVLKNGEIGVKQACYLPTVTRGSGGPLIGKITDNLYVAAGHSCWGICLGPGTGKVMSELIMDGKVQSADISYLNPQNLL</sequence>
<dbReference type="Pfam" id="PF01266">
    <property type="entry name" value="DAO"/>
    <property type="match status" value="1"/>
</dbReference>
<dbReference type="GO" id="GO:0042147">
    <property type="term" value="P:retrograde transport, endosome to Golgi"/>
    <property type="evidence" value="ECO:0007669"/>
    <property type="project" value="TreeGrafter"/>
</dbReference>
<dbReference type="InterPro" id="IPR006076">
    <property type="entry name" value="FAD-dep_OxRdtase"/>
</dbReference>
<dbReference type="STRING" id="1097556.R4X745"/>
<dbReference type="InterPro" id="IPR036188">
    <property type="entry name" value="FAD/NAD-bd_sf"/>
</dbReference>
<dbReference type="GO" id="GO:0005770">
    <property type="term" value="C:late endosome"/>
    <property type="evidence" value="ECO:0007669"/>
    <property type="project" value="TreeGrafter"/>
</dbReference>
<reference evidence="2 3" key="1">
    <citation type="journal article" date="2013" name="MBio">
        <title>Genome sequencing of the plant pathogen Taphrina deformans, the causal agent of peach leaf curl.</title>
        <authorList>
            <person name="Cisse O.H."/>
            <person name="Almeida J.M.G.C.F."/>
            <person name="Fonseca A."/>
            <person name="Kumar A.A."/>
            <person name="Salojaervi J."/>
            <person name="Overmyer K."/>
            <person name="Hauser P.M."/>
            <person name="Pagni M."/>
        </authorList>
    </citation>
    <scope>NUCLEOTIDE SEQUENCE [LARGE SCALE GENOMIC DNA]</scope>
    <source>
        <strain evidence="3">PYCC 5710 / ATCC 11124 / CBS 356.35 / IMI 108563 / JCM 9778 / NBRC 8474</strain>
    </source>
</reference>
<dbReference type="PANTHER" id="PTHR13847">
    <property type="entry name" value="SARCOSINE DEHYDROGENASE-RELATED"/>
    <property type="match status" value="1"/>
</dbReference>
<dbReference type="VEuPathDB" id="FungiDB:TAPDE_000793"/>
<organism evidence="2 3">
    <name type="scientific">Taphrina deformans (strain PYCC 5710 / ATCC 11124 / CBS 356.35 / IMI 108563 / JCM 9778 / NBRC 8474)</name>
    <name type="common">Peach leaf curl fungus</name>
    <name type="synonym">Lalaria deformans</name>
    <dbReference type="NCBI Taxonomy" id="1097556"/>
    <lineage>
        <taxon>Eukaryota</taxon>
        <taxon>Fungi</taxon>
        <taxon>Dikarya</taxon>
        <taxon>Ascomycota</taxon>
        <taxon>Taphrinomycotina</taxon>
        <taxon>Taphrinomycetes</taxon>
        <taxon>Taphrinales</taxon>
        <taxon>Taphrinaceae</taxon>
        <taxon>Taphrina</taxon>
    </lineage>
</organism>
<proteinExistence type="predicted"/>
<dbReference type="Gene3D" id="3.50.50.60">
    <property type="entry name" value="FAD/NAD(P)-binding domain"/>
    <property type="match status" value="1"/>
</dbReference>
<dbReference type="SUPFAM" id="SSF51905">
    <property type="entry name" value="FAD/NAD(P)-binding domain"/>
    <property type="match status" value="1"/>
</dbReference>
<dbReference type="eggNOG" id="KOG2852">
    <property type="taxonomic scope" value="Eukaryota"/>
</dbReference>